<evidence type="ECO:0000313" key="2">
    <source>
        <dbReference type="Proteomes" id="UP000239239"/>
    </source>
</evidence>
<dbReference type="OrthoDB" id="5295974at2"/>
<protein>
    <submittedName>
        <fullName evidence="1">Uncharacterized protein</fullName>
    </submittedName>
</protein>
<comment type="caution">
    <text evidence="1">The sequence shown here is derived from an EMBL/GenBank/DDBJ whole genome shotgun (WGS) entry which is preliminary data.</text>
</comment>
<accession>A0A2S6EZF7</accession>
<dbReference type="RefSeq" id="WP_027226961.1">
    <property type="nucleotide sequence ID" value="NZ_CP017601.1"/>
</dbReference>
<dbReference type="Proteomes" id="UP000239239">
    <property type="component" value="Unassembled WGS sequence"/>
</dbReference>
<dbReference type="EMBL" id="PQWY01000011">
    <property type="protein sequence ID" value="PPK30573.1"/>
    <property type="molecule type" value="Genomic_DNA"/>
</dbReference>
<organism evidence="1 2">
    <name type="scientific">Legionella pneumophila</name>
    <dbReference type="NCBI Taxonomy" id="446"/>
    <lineage>
        <taxon>Bacteria</taxon>
        <taxon>Pseudomonadati</taxon>
        <taxon>Pseudomonadota</taxon>
        <taxon>Gammaproteobacteria</taxon>
        <taxon>Legionellales</taxon>
        <taxon>Legionellaceae</taxon>
        <taxon>Legionella</taxon>
    </lineage>
</organism>
<reference evidence="1 2" key="1">
    <citation type="submission" date="2018-02" db="EMBL/GenBank/DDBJ databases">
        <title>Draft genome sequences of four Legionella pneumophila clinical strains isolated in Ontario.</title>
        <authorList>
            <person name="Fortuna A."/>
            <person name="Ramnarine R."/>
            <person name="Li A."/>
            <person name="Frantz C."/>
            <person name="Mallo G."/>
        </authorList>
    </citation>
    <scope>NUCLEOTIDE SEQUENCE [LARGE SCALE GENOMIC DNA]</scope>
    <source>
        <strain evidence="1 2">LG61</strain>
    </source>
</reference>
<gene>
    <name evidence="1" type="ORF">C3928_07350</name>
</gene>
<evidence type="ECO:0000313" key="1">
    <source>
        <dbReference type="EMBL" id="PPK30573.1"/>
    </source>
</evidence>
<dbReference type="AlphaFoldDB" id="A0A2S6EZF7"/>
<name>A0A2S6EZF7_LEGPN</name>
<sequence length="269" mass="30905">MDVIINTEGSCDSKEGRLLKSQGLAVLNLLACGGYDLANPPAGNLLKSSRNLEGDWVILTPMHWQASHNDAVIVAIDNDLRVTDEEVKYWFDLYSAYLAEEGMSLYFYDKYTWLLRVDDKPPLNAKPIYQVLNKSLMPELSHLDETMYWQKFFTESQMFFSSNPRKSLINGIWAWGSGQLKDKNTISICTDKHFLDIAQVYSSSVTLYDPSVNLSKFEVVLLHSIDSLSESHQVEIKKTPAHWYWNNCVLVKAKSHWFTRLWRSLTHAD</sequence>
<proteinExistence type="predicted"/>